<evidence type="ECO:0000259" key="6">
    <source>
        <dbReference type="PROSITE" id="PS50961"/>
    </source>
</evidence>
<feature type="domain" description="HTH La-type RNA-binding" evidence="6">
    <location>
        <begin position="11"/>
        <end position="100"/>
    </location>
</feature>
<dbReference type="InterPro" id="IPR012677">
    <property type="entry name" value="Nucleotide-bd_a/b_plait_sf"/>
</dbReference>
<dbReference type="AlphaFoldDB" id="A0A0L0D5H8"/>
<evidence type="ECO:0000313" key="8">
    <source>
        <dbReference type="Proteomes" id="UP000054408"/>
    </source>
</evidence>
<feature type="compositionally biased region" description="Low complexity" evidence="4">
    <location>
        <begin position="365"/>
        <end position="374"/>
    </location>
</feature>
<organism evidence="7 8">
    <name type="scientific">Thecamonas trahens ATCC 50062</name>
    <dbReference type="NCBI Taxonomy" id="461836"/>
    <lineage>
        <taxon>Eukaryota</taxon>
        <taxon>Apusozoa</taxon>
        <taxon>Apusomonadida</taxon>
        <taxon>Apusomonadidae</taxon>
        <taxon>Thecamonas</taxon>
    </lineage>
</organism>
<dbReference type="CDD" id="cd07323">
    <property type="entry name" value="LAM"/>
    <property type="match status" value="1"/>
</dbReference>
<dbReference type="GO" id="GO:0010494">
    <property type="term" value="C:cytoplasmic stress granule"/>
    <property type="evidence" value="ECO:0007669"/>
    <property type="project" value="TreeGrafter"/>
</dbReference>
<feature type="region of interest" description="Disordered" evidence="4">
    <location>
        <begin position="270"/>
        <end position="374"/>
    </location>
</feature>
<evidence type="ECO:0000256" key="4">
    <source>
        <dbReference type="SAM" id="MobiDB-lite"/>
    </source>
</evidence>
<dbReference type="Gene3D" id="3.30.70.330">
    <property type="match status" value="1"/>
</dbReference>
<dbReference type="GO" id="GO:0003723">
    <property type="term" value="F:RNA binding"/>
    <property type="evidence" value="ECO:0007669"/>
    <property type="project" value="UniProtKB-UniRule"/>
</dbReference>
<dbReference type="RefSeq" id="XP_013759406.1">
    <property type="nucleotide sequence ID" value="XM_013903952.1"/>
</dbReference>
<dbReference type="InterPro" id="IPR045180">
    <property type="entry name" value="La_dom_prot"/>
</dbReference>
<evidence type="ECO:0000313" key="7">
    <source>
        <dbReference type="EMBL" id="KNC47470.1"/>
    </source>
</evidence>
<dbReference type="InterPro" id="IPR000504">
    <property type="entry name" value="RRM_dom"/>
</dbReference>
<dbReference type="SMART" id="SM00715">
    <property type="entry name" value="LA"/>
    <property type="match status" value="1"/>
</dbReference>
<dbReference type="SUPFAM" id="SSF54928">
    <property type="entry name" value="RNA-binding domain, RBD"/>
    <property type="match status" value="1"/>
</dbReference>
<feature type="compositionally biased region" description="Basic and acidic residues" evidence="4">
    <location>
        <begin position="296"/>
        <end position="328"/>
    </location>
</feature>
<gene>
    <name evidence="7" type="ORF">AMSG_02487</name>
</gene>
<dbReference type="PANTHER" id="PTHR22792:SF132">
    <property type="entry name" value="LA-RELATED PROTEIN 1"/>
    <property type="match status" value="1"/>
</dbReference>
<keyword evidence="8" id="KW-1185">Reference proteome</keyword>
<reference evidence="7 8" key="1">
    <citation type="submission" date="2010-05" db="EMBL/GenBank/DDBJ databases">
        <title>The Genome Sequence of Thecamonas trahens ATCC 50062.</title>
        <authorList>
            <consortium name="The Broad Institute Genome Sequencing Platform"/>
            <person name="Russ C."/>
            <person name="Cuomo C."/>
            <person name="Shea T."/>
            <person name="Young S.K."/>
            <person name="Zeng Q."/>
            <person name="Koehrsen M."/>
            <person name="Haas B."/>
            <person name="Borodovsky M."/>
            <person name="Guigo R."/>
            <person name="Alvarado L."/>
            <person name="Berlin A."/>
            <person name="Bochicchio J."/>
            <person name="Borenstein D."/>
            <person name="Chapman S."/>
            <person name="Chen Z."/>
            <person name="Freedman E."/>
            <person name="Gellesch M."/>
            <person name="Goldberg J."/>
            <person name="Griggs A."/>
            <person name="Gujja S."/>
            <person name="Heilman E."/>
            <person name="Heiman D."/>
            <person name="Hepburn T."/>
            <person name="Howarth C."/>
            <person name="Jen D."/>
            <person name="Larson L."/>
            <person name="Mehta T."/>
            <person name="Park D."/>
            <person name="Pearson M."/>
            <person name="Roberts A."/>
            <person name="Saif S."/>
            <person name="Shenoy N."/>
            <person name="Sisk P."/>
            <person name="Stolte C."/>
            <person name="Sykes S."/>
            <person name="Thomson T."/>
            <person name="Walk T."/>
            <person name="White J."/>
            <person name="Yandava C."/>
            <person name="Burger G."/>
            <person name="Gray M.W."/>
            <person name="Holland P.W.H."/>
            <person name="King N."/>
            <person name="Lang F.B.F."/>
            <person name="Roger A.J."/>
            <person name="Ruiz-Trillo I."/>
            <person name="Lander E."/>
            <person name="Nusbaum C."/>
        </authorList>
    </citation>
    <scope>NUCLEOTIDE SEQUENCE [LARGE SCALE GENOMIC DNA]</scope>
    <source>
        <strain evidence="7 8">ATCC 50062</strain>
    </source>
</reference>
<dbReference type="InterPro" id="IPR036390">
    <property type="entry name" value="WH_DNA-bd_sf"/>
</dbReference>
<dbReference type="SUPFAM" id="SSF46785">
    <property type="entry name" value="Winged helix' DNA-binding domain"/>
    <property type="match status" value="1"/>
</dbReference>
<dbReference type="PROSITE" id="PS50961">
    <property type="entry name" value="HTH_LA"/>
    <property type="match status" value="1"/>
</dbReference>
<evidence type="ECO:0000256" key="2">
    <source>
        <dbReference type="ARBA" id="ARBA00022884"/>
    </source>
</evidence>
<dbReference type="InterPro" id="IPR036388">
    <property type="entry name" value="WH-like_DNA-bd_sf"/>
</dbReference>
<evidence type="ECO:0008006" key="9">
    <source>
        <dbReference type="Google" id="ProtNLM"/>
    </source>
</evidence>
<name>A0A0L0D5H8_THETB</name>
<dbReference type="PANTHER" id="PTHR22792">
    <property type="entry name" value="LUPUS LA PROTEIN-RELATED"/>
    <property type="match status" value="1"/>
</dbReference>
<feature type="compositionally biased region" description="Low complexity" evidence="4">
    <location>
        <begin position="469"/>
        <end position="532"/>
    </location>
</feature>
<feature type="compositionally biased region" description="Basic residues" evidence="4">
    <location>
        <begin position="432"/>
        <end position="443"/>
    </location>
</feature>
<keyword evidence="2 3" id="KW-0694">RNA-binding</keyword>
<dbReference type="Pfam" id="PF05383">
    <property type="entry name" value="La"/>
    <property type="match status" value="1"/>
</dbReference>
<feature type="compositionally biased region" description="Gly residues" evidence="4">
    <location>
        <begin position="276"/>
        <end position="292"/>
    </location>
</feature>
<evidence type="ECO:0000256" key="1">
    <source>
        <dbReference type="ARBA" id="ARBA00022553"/>
    </source>
</evidence>
<keyword evidence="1" id="KW-0597">Phosphoprotein</keyword>
<evidence type="ECO:0000256" key="3">
    <source>
        <dbReference type="PROSITE-ProRule" id="PRU00332"/>
    </source>
</evidence>
<dbReference type="InterPro" id="IPR035979">
    <property type="entry name" value="RBD_domain_sf"/>
</dbReference>
<dbReference type="OrthoDB" id="340227at2759"/>
<dbReference type="Gene3D" id="1.10.10.10">
    <property type="entry name" value="Winged helix-like DNA-binding domain superfamily/Winged helix DNA-binding domain"/>
    <property type="match status" value="1"/>
</dbReference>
<protein>
    <recommendedName>
        <fullName evidence="9">HTH La-type RNA-binding domain-containing protein</fullName>
    </recommendedName>
</protein>
<dbReference type="GO" id="GO:0045727">
    <property type="term" value="P:positive regulation of translation"/>
    <property type="evidence" value="ECO:0007669"/>
    <property type="project" value="TreeGrafter"/>
</dbReference>
<dbReference type="PROSITE" id="PS50102">
    <property type="entry name" value="RRM"/>
    <property type="match status" value="1"/>
</dbReference>
<proteinExistence type="predicted"/>
<dbReference type="InterPro" id="IPR058699">
    <property type="entry name" value="RRM_LARP4/4B"/>
</dbReference>
<dbReference type="STRING" id="461836.A0A0L0D5H8"/>
<dbReference type="Proteomes" id="UP000054408">
    <property type="component" value="Unassembled WGS sequence"/>
</dbReference>
<dbReference type="GeneID" id="25562167"/>
<dbReference type="EMBL" id="GL349447">
    <property type="protein sequence ID" value="KNC47470.1"/>
    <property type="molecule type" value="Genomic_DNA"/>
</dbReference>
<dbReference type="GO" id="GO:0005829">
    <property type="term" value="C:cytosol"/>
    <property type="evidence" value="ECO:0007669"/>
    <property type="project" value="TreeGrafter"/>
</dbReference>
<dbReference type="InterPro" id="IPR006630">
    <property type="entry name" value="La_HTH"/>
</dbReference>
<evidence type="ECO:0000259" key="5">
    <source>
        <dbReference type="PROSITE" id="PS50102"/>
    </source>
</evidence>
<feature type="domain" description="RRM" evidence="5">
    <location>
        <begin position="99"/>
        <end position="172"/>
    </location>
</feature>
<feature type="region of interest" description="Disordered" evidence="4">
    <location>
        <begin position="415"/>
        <end position="545"/>
    </location>
</feature>
<dbReference type="Pfam" id="PF26088">
    <property type="entry name" value="RRM_LARP4"/>
    <property type="match status" value="1"/>
</dbReference>
<accession>A0A0L0D5H8</accession>
<dbReference type="eggNOG" id="KOG2591">
    <property type="taxonomic scope" value="Eukaryota"/>
</dbReference>
<sequence>MSDNEASGSAGLSADEVMTKLQKQIDFYFSRENLASDKYLVSHMSSEMFVDVDIIAAFKKVKSLTTDRATLLQAMRASDAVVLSEDETKVKPVFELKRNTIIIRELPEDVTEAQVKAIFDDPAAGKVVSVQAEAQNHWYVKFADEDITFSTFMWLRSQKYDGKPIRCRIKTESLLQGASPGAAKPAGEAPAGAPFVAGAPPGGNPYAYMGYGGPQYVPVAGQGGVYGYPPPQGWEGAPPQGGFMPSQAMYMAGQQHYYANAAPYAHSGTDQTYAGRRGGGRGGSGGKGGKGGAVLKEYDGSGRDAGGKRGRRNGDDSRRSRGSGEGRGRGKGARGGRGGAKSASPSQRKAPDFELGLQSFPPLPNAKGAAPKPAGYSAEFVKYPRDDLVKVIRSFADVVVYQPTELADSDAPVVLSEPNTTLEVEKPVPEIKRRKKNRQRRRHDSSSGGSSRGMDRATAMGQRRNVGGAKEAAPAKVSAPKAAETSAPAAAPTSSAAAPSSPVKKESAPATASAPAADSSASASTEAPAPSAGGKPTYADLFKKS</sequence>